<evidence type="ECO:0000313" key="1">
    <source>
        <dbReference type="EMBL" id="PIR38331.1"/>
    </source>
</evidence>
<reference evidence="1 2" key="1">
    <citation type="submission" date="2017-09" db="EMBL/GenBank/DDBJ databases">
        <title>Depth-based differentiation of microbial function through sediment-hosted aquifers and enrichment of novel symbionts in the deep terrestrial subsurface.</title>
        <authorList>
            <person name="Probst A.J."/>
            <person name="Ladd B."/>
            <person name="Jarett J.K."/>
            <person name="Geller-Mcgrath D.E."/>
            <person name="Sieber C.M."/>
            <person name="Emerson J.B."/>
            <person name="Anantharaman K."/>
            <person name="Thomas B.C."/>
            <person name="Malmstrom R."/>
            <person name="Stieglmeier M."/>
            <person name="Klingl A."/>
            <person name="Woyke T."/>
            <person name="Ryan C.M."/>
            <person name="Banfield J.F."/>
        </authorList>
    </citation>
    <scope>NUCLEOTIDE SEQUENCE [LARGE SCALE GENOMIC DNA]</scope>
    <source>
        <strain evidence="1">CG10_big_fil_rev_8_21_14_0_10_42_12</strain>
    </source>
</reference>
<evidence type="ECO:0000313" key="2">
    <source>
        <dbReference type="Proteomes" id="UP000231333"/>
    </source>
</evidence>
<accession>A0A2H0QVN1</accession>
<protein>
    <submittedName>
        <fullName evidence="1">Uncharacterized protein</fullName>
    </submittedName>
</protein>
<comment type="caution">
    <text evidence="1">The sequence shown here is derived from an EMBL/GenBank/DDBJ whole genome shotgun (WGS) entry which is preliminary data.</text>
</comment>
<proteinExistence type="predicted"/>
<dbReference type="AlphaFoldDB" id="A0A2H0QVN1"/>
<sequence>MLSSFLGPLTLREDRKCTSSEQLAYHNPPLTQILIWSRDPVGHDQLLFKGKYRWCLLTQHPQKIRTKLTHLESKFAPNRPELPETPRRLVFCYNVEQSVQRRKRGMLSLILRKLQDLRLWYLVMRKKVNLYFLVYLGENTVVTAVHRAGRLGARLTWTNRPYDLFEEADKRSFDRILSNLMEEKALIRIEEFVGEQVKHFPLPCESPLRIVKIYTTANL</sequence>
<organism evidence="1 2">
    <name type="scientific">Candidatus Zambryskibacteria bacterium CG10_big_fil_rev_8_21_14_0_10_42_12</name>
    <dbReference type="NCBI Taxonomy" id="1975115"/>
    <lineage>
        <taxon>Bacteria</taxon>
        <taxon>Candidatus Zambryskiibacteriota</taxon>
    </lineage>
</organism>
<gene>
    <name evidence="1" type="ORF">COV34_01860</name>
</gene>
<dbReference type="EMBL" id="PCXL01000011">
    <property type="protein sequence ID" value="PIR38331.1"/>
    <property type="molecule type" value="Genomic_DNA"/>
</dbReference>
<dbReference type="Proteomes" id="UP000231333">
    <property type="component" value="Unassembled WGS sequence"/>
</dbReference>
<name>A0A2H0QVN1_9BACT</name>